<evidence type="ECO:0008006" key="4">
    <source>
        <dbReference type="Google" id="ProtNLM"/>
    </source>
</evidence>
<proteinExistence type="predicted"/>
<dbReference type="PaxDb" id="411902-CLOBOL_00285"/>
<dbReference type="eggNOG" id="COG4565">
    <property type="taxonomic scope" value="Bacteria"/>
</dbReference>
<feature type="region of interest" description="Disordered" evidence="1">
    <location>
        <begin position="447"/>
        <end position="472"/>
    </location>
</feature>
<sequence>MRIFLCYVKIKDKAVLGGMELKRKIAVIATEYIKEFLQSMLGDLDVDYCIFTYKTFSDIQYIYENVTEEFDGILTSGSFPAHMIHLYYKEEKRPICFFNTDEAALYRLFLKLLNENRNLDFTRVYADIVEIFGVGLKDFVEGRSPMPDIRELSADEFDMERMLGIEQEEYGKHVRLWEEGKIDLSVTRFSSIVPALQEAGVKVYFPFPSKRYVGEMCDKLLNEIERRKLEEQIPGVIIVKLSENGSGGEMFQGLDYDYMRLENLVIEFIGASMIDCSVHRRHYGLEIVSTKKHVSGWTGDFKEDRLSPFLREKKLSARFSIGCGLGNSLSQARLNALDACHEAELKQSLAYLINEREQIIGPMGDCGQLLLNVDNSEVLDVQSKLSPLTVKKIFTAISASEKQEITARTLALRLGITKRSANRFLAVLEQEGYLKIAYKTRTTTKGRPESVYIRTGGPGNPEEQQGQQQEYF</sequence>
<evidence type="ECO:0000256" key="1">
    <source>
        <dbReference type="SAM" id="MobiDB-lite"/>
    </source>
</evidence>
<name>A8RH14_ENTBW</name>
<dbReference type="HOGENOM" id="CLU_046979_2_0_9"/>
<evidence type="ECO:0000313" key="3">
    <source>
        <dbReference type="Proteomes" id="UP000005396"/>
    </source>
</evidence>
<evidence type="ECO:0000313" key="2">
    <source>
        <dbReference type="EMBL" id="EDP19448.1"/>
    </source>
</evidence>
<feature type="compositionally biased region" description="Low complexity" evidence="1">
    <location>
        <begin position="460"/>
        <end position="472"/>
    </location>
</feature>
<dbReference type="Gene3D" id="1.10.10.10">
    <property type="entry name" value="Winged helix-like DNA-binding domain superfamily/Winged helix DNA-binding domain"/>
    <property type="match status" value="1"/>
</dbReference>
<comment type="caution">
    <text evidence="2">The sequence shown here is derived from an EMBL/GenBank/DDBJ whole genome shotgun (WGS) entry which is preliminary data.</text>
</comment>
<dbReference type="AlphaFoldDB" id="A8RH14"/>
<dbReference type="Proteomes" id="UP000005396">
    <property type="component" value="Unassembled WGS sequence"/>
</dbReference>
<reference evidence="2 3" key="2">
    <citation type="submission" date="2007-09" db="EMBL/GenBank/DDBJ databases">
        <title>Draft genome sequence of Clostridium bolteae (ATCC BAA-613).</title>
        <authorList>
            <person name="Sudarsanam P."/>
            <person name="Ley R."/>
            <person name="Guruge J."/>
            <person name="Turnbaugh P.J."/>
            <person name="Mahowald M."/>
            <person name="Liep D."/>
            <person name="Gordon J."/>
        </authorList>
    </citation>
    <scope>NUCLEOTIDE SEQUENCE [LARGE SCALE GENOMIC DNA]</scope>
    <source>
        <strain evidence="3">ATCC BAA-613 / DSM 15670 / CCUG 46953 / JCM 12243 / WAL 16351</strain>
    </source>
</reference>
<dbReference type="InterPro" id="IPR036388">
    <property type="entry name" value="WH-like_DNA-bd_sf"/>
</dbReference>
<dbReference type="InterPro" id="IPR036390">
    <property type="entry name" value="WH_DNA-bd_sf"/>
</dbReference>
<gene>
    <name evidence="2" type="ORF">CLOBOL_00285</name>
</gene>
<organism evidence="2 3">
    <name type="scientific">Enterocloster bolteae (strain ATCC BAA-613 / DSM 15670 / CCUG 46953 / JCM 12243 / WAL 16351)</name>
    <name type="common">Clostridium bolteae</name>
    <dbReference type="NCBI Taxonomy" id="411902"/>
    <lineage>
        <taxon>Bacteria</taxon>
        <taxon>Bacillati</taxon>
        <taxon>Bacillota</taxon>
        <taxon>Clostridia</taxon>
        <taxon>Lachnospirales</taxon>
        <taxon>Lachnospiraceae</taxon>
        <taxon>Enterocloster</taxon>
    </lineage>
</organism>
<dbReference type="SUPFAM" id="SSF46785">
    <property type="entry name" value="Winged helix' DNA-binding domain"/>
    <property type="match status" value="1"/>
</dbReference>
<dbReference type="EMBL" id="ABCC02000002">
    <property type="protein sequence ID" value="EDP19448.1"/>
    <property type="molecule type" value="Genomic_DNA"/>
</dbReference>
<accession>A8RH14</accession>
<reference evidence="2 3" key="1">
    <citation type="submission" date="2007-08" db="EMBL/GenBank/DDBJ databases">
        <authorList>
            <person name="Fulton L."/>
            <person name="Clifton S."/>
            <person name="Fulton B."/>
            <person name="Xu J."/>
            <person name="Minx P."/>
            <person name="Pepin K.H."/>
            <person name="Johnson M."/>
            <person name="Thiruvilangam P."/>
            <person name="Bhonagiri V."/>
            <person name="Nash W.E."/>
            <person name="Mardis E.R."/>
            <person name="Wilson R.K."/>
        </authorList>
    </citation>
    <scope>NUCLEOTIDE SEQUENCE [LARGE SCALE GENOMIC DNA]</scope>
    <source>
        <strain evidence="3">ATCC BAA-613 / DSM 15670 / CCUG 46953 / JCM 12243 / WAL 16351</strain>
    </source>
</reference>
<protein>
    <recommendedName>
        <fullName evidence="4">Transcriptional regulator</fullName>
    </recommendedName>
</protein>